<accession>A0A1Q8ZSF9</accession>
<feature type="domain" description="DNA binding HTH" evidence="2">
    <location>
        <begin position="277"/>
        <end position="315"/>
    </location>
</feature>
<keyword evidence="4" id="KW-1185">Reference proteome</keyword>
<dbReference type="InterPro" id="IPR009057">
    <property type="entry name" value="Homeodomain-like_sf"/>
</dbReference>
<name>A0A1Q8ZSF9_9HYPH</name>
<evidence type="ECO:0000259" key="2">
    <source>
        <dbReference type="Pfam" id="PF02954"/>
    </source>
</evidence>
<dbReference type="Gene3D" id="1.10.10.60">
    <property type="entry name" value="Homeodomain-like"/>
    <property type="match status" value="1"/>
</dbReference>
<dbReference type="RefSeq" id="WP_075639881.1">
    <property type="nucleotide sequence ID" value="NZ_MKIM01000027.1"/>
</dbReference>
<dbReference type="Pfam" id="PF01590">
    <property type="entry name" value="GAF"/>
    <property type="match status" value="1"/>
</dbReference>
<comment type="caution">
    <text evidence="3">The sequence shown here is derived from an EMBL/GenBank/DDBJ whole genome shotgun (WGS) entry which is preliminary data.</text>
</comment>
<evidence type="ECO:0000313" key="4">
    <source>
        <dbReference type="Proteomes" id="UP000186894"/>
    </source>
</evidence>
<evidence type="ECO:0000313" key="3">
    <source>
        <dbReference type="EMBL" id="OLP44821.1"/>
    </source>
</evidence>
<reference evidence="3 4" key="1">
    <citation type="submission" date="2016-09" db="EMBL/GenBank/DDBJ databases">
        <title>Rhizobium oryziradicis sp. nov., isolated from the root of rice.</title>
        <authorList>
            <person name="Zhao J."/>
            <person name="Zhang X."/>
        </authorList>
    </citation>
    <scope>NUCLEOTIDE SEQUENCE [LARGE SCALE GENOMIC DNA]</scope>
    <source>
        <strain evidence="3 4">N19</strain>
    </source>
</reference>
<organism evidence="3 4">
    <name type="scientific">Rhizobium oryziradicis</name>
    <dbReference type="NCBI Taxonomy" id="1867956"/>
    <lineage>
        <taxon>Bacteria</taxon>
        <taxon>Pseudomonadati</taxon>
        <taxon>Pseudomonadota</taxon>
        <taxon>Alphaproteobacteria</taxon>
        <taxon>Hyphomicrobiales</taxon>
        <taxon>Rhizobiaceae</taxon>
        <taxon>Rhizobium/Agrobacterium group</taxon>
        <taxon>Rhizobium</taxon>
    </lineage>
</organism>
<sequence>MNVGCKHSDTVYSIALKGSTAARSPIAASWRRCLDVYGLSPDQAAKPRTLDQAAFRQARERMDDLIAASTDELDRLFQTVGRSGCCLVLADAQGVVLERRSTSGDDADFRRLGLWEQAEWSEASVGTNGIGTALADERPVIIHREQHFLSANIALSCATVPVRDHRGQLAAALDISTCRHDVTDLSMNILAQALRDAALRVETNLFRMAFPMARIIMLPNTVTPAALLAVDSDDLVLGATRAARMALQIDDQLIAAGLPAADALREKHHDAGDDLVEAERSALKRVLSRAKGNVSRAAQLLGISRATLHRKMKRFDIH</sequence>
<feature type="domain" description="GAF" evidence="1">
    <location>
        <begin position="64"/>
        <end position="199"/>
    </location>
</feature>
<dbReference type="GO" id="GO:0043565">
    <property type="term" value="F:sequence-specific DNA binding"/>
    <property type="evidence" value="ECO:0007669"/>
    <property type="project" value="InterPro"/>
</dbReference>
<dbReference type="SUPFAM" id="SSF46689">
    <property type="entry name" value="Homeodomain-like"/>
    <property type="match status" value="1"/>
</dbReference>
<dbReference type="InterPro" id="IPR002197">
    <property type="entry name" value="HTH_Fis"/>
</dbReference>
<dbReference type="Pfam" id="PF02954">
    <property type="entry name" value="HTH_8"/>
    <property type="match status" value="1"/>
</dbReference>
<dbReference type="STRING" id="1867956.BJF95_07480"/>
<proteinExistence type="predicted"/>
<dbReference type="Proteomes" id="UP000186894">
    <property type="component" value="Unassembled WGS sequence"/>
</dbReference>
<protein>
    <submittedName>
        <fullName evidence="3">Fis family transcriptional regulator</fullName>
    </submittedName>
</protein>
<dbReference type="AlphaFoldDB" id="A0A1Q8ZSF9"/>
<dbReference type="InterPro" id="IPR003018">
    <property type="entry name" value="GAF"/>
</dbReference>
<evidence type="ECO:0000259" key="1">
    <source>
        <dbReference type="Pfam" id="PF01590"/>
    </source>
</evidence>
<gene>
    <name evidence="3" type="ORF">BJF95_07480</name>
</gene>
<dbReference type="SUPFAM" id="SSF55781">
    <property type="entry name" value="GAF domain-like"/>
    <property type="match status" value="1"/>
</dbReference>
<dbReference type="EMBL" id="MKIM01000027">
    <property type="protein sequence ID" value="OLP44821.1"/>
    <property type="molecule type" value="Genomic_DNA"/>
</dbReference>
<dbReference type="InterPro" id="IPR029016">
    <property type="entry name" value="GAF-like_dom_sf"/>
</dbReference>
<dbReference type="PRINTS" id="PR01590">
    <property type="entry name" value="HTHFIS"/>
</dbReference>
<dbReference type="OrthoDB" id="9805953at2"/>
<dbReference type="Gene3D" id="3.30.450.40">
    <property type="match status" value="1"/>
</dbReference>